<reference evidence="1" key="1">
    <citation type="submission" date="2020-05" db="EMBL/GenBank/DDBJ databases">
        <authorList>
            <person name="Chiriac C."/>
            <person name="Salcher M."/>
            <person name="Ghai R."/>
            <person name="Kavagutti S V."/>
        </authorList>
    </citation>
    <scope>NUCLEOTIDE SEQUENCE</scope>
</reference>
<evidence type="ECO:0000313" key="1">
    <source>
        <dbReference type="EMBL" id="CAB4189939.1"/>
    </source>
</evidence>
<organism evidence="1">
    <name type="scientific">uncultured Caudovirales phage</name>
    <dbReference type="NCBI Taxonomy" id="2100421"/>
    <lineage>
        <taxon>Viruses</taxon>
        <taxon>Duplodnaviria</taxon>
        <taxon>Heunggongvirae</taxon>
        <taxon>Uroviricota</taxon>
        <taxon>Caudoviricetes</taxon>
        <taxon>Peduoviridae</taxon>
        <taxon>Maltschvirus</taxon>
        <taxon>Maltschvirus maltsch</taxon>
    </lineage>
</organism>
<name>A0A6J5QZ72_9CAUD</name>
<accession>A0A6J5QZ72</accession>
<dbReference type="EMBL" id="LR797151">
    <property type="protein sequence ID" value="CAB4189939.1"/>
    <property type="molecule type" value="Genomic_DNA"/>
</dbReference>
<sequence>MRWYLYTNRLVYVLSYDAHYGRKDTAMVQATFTVPQGNLWFRVMLFLDLVQSMIRSEWHHGRVSHPWRKTKRYNIILKCVRNIPTTWYATDPCGIWGCLLYNEDHDEFDKVEQRNKFSINTYEMALARSESGSFLHFGIINGNIPNHRQNVFPCPWAWKMMTKIEIPSEGRYAIGEVLTSMMCHNLHSKVNLRLYSIRGEYRSEE</sequence>
<gene>
    <name evidence="1" type="ORF">UFOVP1192_23</name>
</gene>
<proteinExistence type="predicted"/>
<protein>
    <submittedName>
        <fullName evidence="1">Uncharacterized protein</fullName>
    </submittedName>
</protein>